<dbReference type="Proteomes" id="UP000243205">
    <property type="component" value="Unassembled WGS sequence"/>
</dbReference>
<dbReference type="AlphaFoldDB" id="A0A1G7C1Y2"/>
<evidence type="ECO:0000313" key="2">
    <source>
        <dbReference type="Proteomes" id="UP000243205"/>
    </source>
</evidence>
<dbReference type="RefSeq" id="WP_092078314.1">
    <property type="nucleotide sequence ID" value="NZ_FNAQ01000008.1"/>
</dbReference>
<dbReference type="OrthoDB" id="9806524at2"/>
<gene>
    <name evidence="1" type="ORF">SAMN05661003_10823</name>
</gene>
<protein>
    <submittedName>
        <fullName evidence="1">SapC protein</fullName>
    </submittedName>
</protein>
<dbReference type="InterPro" id="IPR010836">
    <property type="entry name" value="SapC"/>
</dbReference>
<keyword evidence="2" id="KW-1185">Reference proteome</keyword>
<reference evidence="2" key="1">
    <citation type="submission" date="2016-10" db="EMBL/GenBank/DDBJ databases">
        <authorList>
            <person name="Varghese N."/>
            <person name="Submissions S."/>
        </authorList>
    </citation>
    <scope>NUCLEOTIDE SEQUENCE [LARGE SCALE GENOMIC DNA]</scope>
    <source>
        <strain evidence="2">DSM 8987</strain>
    </source>
</reference>
<name>A0A1G7C1Y2_9BACT</name>
<proteinExistence type="predicted"/>
<dbReference type="STRING" id="57664.SAMN05661003_10823"/>
<organism evidence="1 2">
    <name type="scientific">Desulfuromonas thiophila</name>
    <dbReference type="NCBI Taxonomy" id="57664"/>
    <lineage>
        <taxon>Bacteria</taxon>
        <taxon>Pseudomonadati</taxon>
        <taxon>Thermodesulfobacteriota</taxon>
        <taxon>Desulfuromonadia</taxon>
        <taxon>Desulfuromonadales</taxon>
        <taxon>Desulfuromonadaceae</taxon>
        <taxon>Desulfuromonas</taxon>
    </lineage>
</organism>
<evidence type="ECO:0000313" key="1">
    <source>
        <dbReference type="EMBL" id="SDE32770.1"/>
    </source>
</evidence>
<sequence length="254" mass="28254">MATIHPLSFERHGGKQLLPLSSWAFARQQHLVPLVPAEFPQAAQSFPIVFVRTNKEAGVAAFGLLGLEAGKNLLLNDKNAWLVPYIPAVFRRYPFVLAQTEDKADGQQQFLLCIDESSGLLADSGGAPLFDAEGKRSELIEKTLNFSMEYQKQVTVGQAFCALLEELELLSEIPLQAEQGGKRVRIEGLLQVDEKKLAQLADSAFLRLRQQGTLALVYAHLLSLNKLPLLQQRQRQQQPAAVPDLDKLPEHFSF</sequence>
<accession>A0A1G7C1Y2</accession>
<dbReference type="Pfam" id="PF07277">
    <property type="entry name" value="SapC"/>
    <property type="match status" value="1"/>
</dbReference>
<dbReference type="EMBL" id="FNAQ01000008">
    <property type="protein sequence ID" value="SDE32770.1"/>
    <property type="molecule type" value="Genomic_DNA"/>
</dbReference>